<dbReference type="PANTHER" id="PTHR43523:SF2">
    <property type="entry name" value="GLUCOSE-1-PHOSPHATE ADENYLYLTRANSFERASE"/>
    <property type="match status" value="1"/>
</dbReference>
<dbReference type="InterPro" id="IPR011004">
    <property type="entry name" value="Trimer_LpxA-like_sf"/>
</dbReference>
<evidence type="ECO:0000313" key="8">
    <source>
        <dbReference type="Proteomes" id="UP001597326"/>
    </source>
</evidence>
<evidence type="ECO:0000256" key="1">
    <source>
        <dbReference type="ARBA" id="ARBA00010443"/>
    </source>
</evidence>
<evidence type="ECO:0000256" key="2">
    <source>
        <dbReference type="ARBA" id="ARBA00022679"/>
    </source>
</evidence>
<sequence>MADKVLAIVLAGGKGSRMDVLTERRAKPTLPFGGVYSLLDICLSNLVNSGIEDVWVVVQYHASSFDQVLAHGRPWDLDRFSGGLRVLPPQEGIGSAEEGMATGNADALFRIRELVAASGADQVLVLSADHVYALDHREVLRTHLEAAAECTVVTTTIGLAEAGNHTLVDVTDGRVTGVHAKPDEPAHETIASEVFLYSADVLVETLERLHAELSESADEGDTGLGDFSEHLLPALVERGRVVAHALPGYWRDLGRPSAYFRAHQDLLEGEVDLLHRRDWPIRSASSQRPAARVHDSGRVDDSMLAGGVEVHGRVERSVLGPDVVVEAGATVVDSIVMGRCRIRAGATVQWSVLDVDVEVGQQATVGEPRRDPDQRLVSEEITLVGMHSRVGEAALVGRGARVSPGSRIPDAR</sequence>
<name>A0ABW4RZN2_9ACTN</name>
<dbReference type="Gene3D" id="3.90.550.10">
    <property type="entry name" value="Spore Coat Polysaccharide Biosynthesis Protein SpsA, Chain A"/>
    <property type="match status" value="1"/>
</dbReference>
<dbReference type="RefSeq" id="WP_343875594.1">
    <property type="nucleotide sequence ID" value="NZ_BAAAIX010000033.1"/>
</dbReference>
<dbReference type="Pfam" id="PF00483">
    <property type="entry name" value="NTP_transferase"/>
    <property type="match status" value="1"/>
</dbReference>
<keyword evidence="4" id="KW-0320">Glycogen biosynthesis</keyword>
<dbReference type="CDD" id="cd02508">
    <property type="entry name" value="ADP_Glucose_PP"/>
    <property type="match status" value="1"/>
</dbReference>
<keyword evidence="3 7" id="KW-0548">Nucleotidyltransferase</keyword>
<dbReference type="InterPro" id="IPR029044">
    <property type="entry name" value="Nucleotide-diphossugar_trans"/>
</dbReference>
<dbReference type="GO" id="GO:0016779">
    <property type="term" value="F:nucleotidyltransferase activity"/>
    <property type="evidence" value="ECO:0007669"/>
    <property type="project" value="UniProtKB-KW"/>
</dbReference>
<dbReference type="EMBL" id="JBHUFZ010000032">
    <property type="protein sequence ID" value="MFD1891284.1"/>
    <property type="molecule type" value="Genomic_DNA"/>
</dbReference>
<evidence type="ECO:0000313" key="7">
    <source>
        <dbReference type="EMBL" id="MFD1891284.1"/>
    </source>
</evidence>
<dbReference type="PANTHER" id="PTHR43523">
    <property type="entry name" value="GLUCOSE-1-PHOSPHATE ADENYLYLTRANSFERASE-RELATED"/>
    <property type="match status" value="1"/>
</dbReference>
<organism evidence="7 8">
    <name type="scientific">Luteococcus peritonei</name>
    <dbReference type="NCBI Taxonomy" id="88874"/>
    <lineage>
        <taxon>Bacteria</taxon>
        <taxon>Bacillati</taxon>
        <taxon>Actinomycetota</taxon>
        <taxon>Actinomycetes</taxon>
        <taxon>Propionibacteriales</taxon>
        <taxon>Propionibacteriaceae</taxon>
        <taxon>Luteococcus</taxon>
    </lineage>
</organism>
<feature type="domain" description="Nucleotidyl transferase" evidence="5">
    <location>
        <begin position="7"/>
        <end position="268"/>
    </location>
</feature>
<dbReference type="InterPro" id="IPR056818">
    <property type="entry name" value="GlmU/GlgC-like_hexapep"/>
</dbReference>
<dbReference type="Proteomes" id="UP001597326">
    <property type="component" value="Unassembled WGS sequence"/>
</dbReference>
<dbReference type="InterPro" id="IPR005835">
    <property type="entry name" value="NTP_transferase_dom"/>
</dbReference>
<evidence type="ECO:0000259" key="5">
    <source>
        <dbReference type="Pfam" id="PF00483"/>
    </source>
</evidence>
<keyword evidence="2" id="KW-0808">Transferase</keyword>
<reference evidence="8" key="1">
    <citation type="journal article" date="2019" name="Int. J. Syst. Evol. Microbiol.">
        <title>The Global Catalogue of Microorganisms (GCM) 10K type strain sequencing project: providing services to taxonomists for standard genome sequencing and annotation.</title>
        <authorList>
            <consortium name="The Broad Institute Genomics Platform"/>
            <consortium name="The Broad Institute Genome Sequencing Center for Infectious Disease"/>
            <person name="Wu L."/>
            <person name="Ma J."/>
        </authorList>
    </citation>
    <scope>NUCLEOTIDE SEQUENCE [LARGE SCALE GENOMIC DNA]</scope>
    <source>
        <strain evidence="8">CAIM 431</strain>
    </source>
</reference>
<accession>A0ABW4RZN2</accession>
<evidence type="ECO:0000256" key="4">
    <source>
        <dbReference type="ARBA" id="ARBA00023056"/>
    </source>
</evidence>
<evidence type="ECO:0000256" key="3">
    <source>
        <dbReference type="ARBA" id="ARBA00022695"/>
    </source>
</evidence>
<dbReference type="SUPFAM" id="SSF53448">
    <property type="entry name" value="Nucleotide-diphospho-sugar transferases"/>
    <property type="match status" value="1"/>
</dbReference>
<feature type="domain" description="Glucose-1-phosphate adenylyltransferase/Bifunctional protein GlmU-like C-terminal hexapeptide" evidence="6">
    <location>
        <begin position="294"/>
        <end position="375"/>
    </location>
</feature>
<evidence type="ECO:0000259" key="6">
    <source>
        <dbReference type="Pfam" id="PF24894"/>
    </source>
</evidence>
<dbReference type="InterPro" id="IPR011831">
    <property type="entry name" value="ADP-Glc_PPase"/>
</dbReference>
<dbReference type="Pfam" id="PF24894">
    <property type="entry name" value="Hexapep_GlmU"/>
    <property type="match status" value="1"/>
</dbReference>
<dbReference type="Gene3D" id="2.160.10.10">
    <property type="entry name" value="Hexapeptide repeat proteins"/>
    <property type="match status" value="1"/>
</dbReference>
<comment type="caution">
    <text evidence="7">The sequence shown here is derived from an EMBL/GenBank/DDBJ whole genome shotgun (WGS) entry which is preliminary data.</text>
</comment>
<protein>
    <submittedName>
        <fullName evidence="7">Glucose-1-phosphate adenylyltransferase family protein</fullName>
    </submittedName>
</protein>
<dbReference type="SUPFAM" id="SSF51161">
    <property type="entry name" value="Trimeric LpxA-like enzymes"/>
    <property type="match status" value="1"/>
</dbReference>
<keyword evidence="8" id="KW-1185">Reference proteome</keyword>
<proteinExistence type="inferred from homology"/>
<gene>
    <name evidence="7" type="ORF">ACFSCS_13990</name>
</gene>
<comment type="similarity">
    <text evidence="1">Belongs to the bacterial/plant glucose-1-phosphate adenylyltransferase family.</text>
</comment>